<evidence type="ECO:0000313" key="2">
    <source>
        <dbReference type="EMBL" id="MBC6498242.1"/>
    </source>
</evidence>
<reference evidence="2" key="1">
    <citation type="submission" date="2020-08" db="EMBL/GenBank/DDBJ databases">
        <title>Complete genome sequence of Weissella confusa strain FS54 provides insights into metabolic potential.</title>
        <authorList>
            <person name="Fhoula I."/>
            <person name="Najjari A."/>
            <person name="Lekired A."/>
            <person name="Bessrour-Aouam N."/>
            <person name="Jaballah S."/>
            <person name="Klibi N."/>
            <person name="Ouzari H.-I."/>
        </authorList>
    </citation>
    <scope>NUCLEOTIDE SEQUENCE</scope>
    <source>
        <strain evidence="2">FS54</strain>
    </source>
</reference>
<dbReference type="AlphaFoldDB" id="A0A923NI71"/>
<evidence type="ECO:0000313" key="3">
    <source>
        <dbReference type="Proteomes" id="UP000650485"/>
    </source>
</evidence>
<sequence length="51" mass="5215">MKGDDGKRLFQAVTVGSILDTINTIVSLATNVLAAIAGISLVVSALMIIVT</sequence>
<keyword evidence="1" id="KW-0812">Transmembrane</keyword>
<comment type="caution">
    <text evidence="2">The sequence shown here is derived from an EMBL/GenBank/DDBJ whole genome shotgun (WGS) entry which is preliminary data.</text>
</comment>
<accession>A0A923NI71</accession>
<gene>
    <name evidence="2" type="ORF">H7R52_01975</name>
</gene>
<organism evidence="2 3">
    <name type="scientific">Weissella confusa</name>
    <name type="common">Lactobacillus confusus</name>
    <dbReference type="NCBI Taxonomy" id="1583"/>
    <lineage>
        <taxon>Bacteria</taxon>
        <taxon>Bacillati</taxon>
        <taxon>Bacillota</taxon>
        <taxon>Bacilli</taxon>
        <taxon>Lactobacillales</taxon>
        <taxon>Lactobacillaceae</taxon>
        <taxon>Weissella</taxon>
    </lineage>
</organism>
<evidence type="ECO:0000256" key="1">
    <source>
        <dbReference type="SAM" id="Phobius"/>
    </source>
</evidence>
<protein>
    <submittedName>
        <fullName evidence="2">Uncharacterized protein</fullName>
    </submittedName>
</protein>
<keyword evidence="1" id="KW-0472">Membrane</keyword>
<dbReference type="Proteomes" id="UP000650485">
    <property type="component" value="Unassembled WGS sequence"/>
</dbReference>
<proteinExistence type="predicted"/>
<dbReference type="EMBL" id="JACSZT010000003">
    <property type="protein sequence ID" value="MBC6498242.1"/>
    <property type="molecule type" value="Genomic_DNA"/>
</dbReference>
<keyword evidence="1" id="KW-1133">Transmembrane helix</keyword>
<name>A0A923NI71_WEICO</name>
<feature type="transmembrane region" description="Helical" evidence="1">
    <location>
        <begin position="25"/>
        <end position="50"/>
    </location>
</feature>